<comment type="similarity">
    <text evidence="6">Belongs to the dolichyldiphosphatase family.</text>
</comment>
<comment type="caution">
    <text evidence="8">The sequence shown here is derived from an EMBL/GenBank/DDBJ whole genome shotgun (WGS) entry which is preliminary data.</text>
</comment>
<keyword evidence="5 6" id="KW-0472">Membrane</keyword>
<feature type="transmembrane region" description="Helical" evidence="6">
    <location>
        <begin position="151"/>
        <end position="169"/>
    </location>
</feature>
<evidence type="ECO:0000256" key="5">
    <source>
        <dbReference type="ARBA" id="ARBA00023136"/>
    </source>
</evidence>
<keyword evidence="6" id="KW-0256">Endoplasmic reticulum</keyword>
<keyword evidence="3 6" id="KW-0378">Hydrolase</keyword>
<feature type="domain" description="Phosphatidic acid phosphatase type 2/haloperoxidase" evidence="7">
    <location>
        <begin position="78"/>
        <end position="170"/>
    </location>
</feature>
<accession>A0AAD4QHQ3</accession>
<comment type="catalytic activity">
    <reaction evidence="6">
        <text>a di-trans,poly-cis-dolichyl diphosphate + H2O = a di-trans,poly-cis-dolichyl phosphate + phosphate + H(+)</text>
        <dbReference type="Rhea" id="RHEA:14385"/>
        <dbReference type="Rhea" id="RHEA-COMP:19498"/>
        <dbReference type="Rhea" id="RHEA-COMP:19506"/>
        <dbReference type="ChEBI" id="CHEBI:15377"/>
        <dbReference type="ChEBI" id="CHEBI:15378"/>
        <dbReference type="ChEBI" id="CHEBI:43474"/>
        <dbReference type="ChEBI" id="CHEBI:57497"/>
        <dbReference type="ChEBI" id="CHEBI:57683"/>
        <dbReference type="EC" id="3.6.1.43"/>
    </reaction>
</comment>
<keyword evidence="4 6" id="KW-1133">Transmembrane helix</keyword>
<comment type="function">
    <text evidence="6">Required for efficient N-glycosylation. Necessary for maintaining optimal levels of dolichol-linked oligosaccharides. Hydrolyzes dolichyl pyrophosphate at a very high rate and dolichyl monophosphate at a much lower rate. Does not act on phosphatidate.</text>
</comment>
<keyword evidence="2 6" id="KW-0812">Transmembrane</keyword>
<comment type="pathway">
    <text evidence="6">Protein modification; protein glycosylation.</text>
</comment>
<sequence length="234" mass="26543">MSLASLDLTHVLYDSSSDFSLAMALITLSPILLMASYAALAVVTREITIINMWVGQFCCEGFNFVVKRLVKEGRPPGSVGNGYGFPSSHSQNMGYFATFLILHLHFKHKFGPSGYWIVDQAAQASIYLVIAAWAIIVAYSRYHLSYHSVSQILWGGSMGIGFGLSFYTITELIPTRRPNSLLGKTRTFFLTNPVSTWLRIRDGWAVWSDSGIEDQWQLWYREWRKRTKTELHVD</sequence>
<dbReference type="Pfam" id="PF01569">
    <property type="entry name" value="PAP2"/>
    <property type="match status" value="1"/>
</dbReference>
<dbReference type="GO" id="GO:0005789">
    <property type="term" value="C:endoplasmic reticulum membrane"/>
    <property type="evidence" value="ECO:0007669"/>
    <property type="project" value="UniProtKB-SubCell"/>
</dbReference>
<dbReference type="Gene3D" id="1.20.144.10">
    <property type="entry name" value="Phosphatidic acid phosphatase type 2/haloperoxidase"/>
    <property type="match status" value="1"/>
</dbReference>
<dbReference type="InterPro" id="IPR039667">
    <property type="entry name" value="Dolichyldiphosphatase_PAP2"/>
</dbReference>
<dbReference type="GO" id="GO:0008610">
    <property type="term" value="P:lipid biosynthetic process"/>
    <property type="evidence" value="ECO:0007669"/>
    <property type="project" value="TreeGrafter"/>
</dbReference>
<protein>
    <recommendedName>
        <fullName evidence="6">Dolichyldiphosphatase</fullName>
        <ecNumber evidence="6">3.6.1.43</ecNumber>
    </recommendedName>
</protein>
<evidence type="ECO:0000313" key="8">
    <source>
        <dbReference type="EMBL" id="KAH9000377.1"/>
    </source>
</evidence>
<dbReference type="EMBL" id="JAKELL010000002">
    <property type="protein sequence ID" value="KAH9000377.1"/>
    <property type="molecule type" value="Genomic_DNA"/>
</dbReference>
<dbReference type="PANTHER" id="PTHR11247:SF1">
    <property type="entry name" value="DOLICHYLDIPHOSPHATASE 1"/>
    <property type="match status" value="1"/>
</dbReference>
<dbReference type="CDD" id="cd03382">
    <property type="entry name" value="PAP2_dolichyldiphosphatase"/>
    <property type="match status" value="1"/>
</dbReference>
<dbReference type="GO" id="GO:0047874">
    <property type="term" value="F:dolichyldiphosphatase activity"/>
    <property type="evidence" value="ECO:0007669"/>
    <property type="project" value="UniProtKB-UniRule"/>
</dbReference>
<proteinExistence type="inferred from homology"/>
<dbReference type="EC" id="3.6.1.43" evidence="6"/>
<feature type="transmembrane region" description="Helical" evidence="6">
    <location>
        <begin position="20"/>
        <end position="43"/>
    </location>
</feature>
<dbReference type="SUPFAM" id="SSF48317">
    <property type="entry name" value="Acid phosphatase/Vanadium-dependent haloperoxidase"/>
    <property type="match status" value="1"/>
</dbReference>
<dbReference type="InterPro" id="IPR000326">
    <property type="entry name" value="PAP2/HPO"/>
</dbReference>
<dbReference type="GO" id="GO:0006487">
    <property type="term" value="P:protein N-linked glycosylation"/>
    <property type="evidence" value="ECO:0007669"/>
    <property type="project" value="UniProtKB-UniRule"/>
</dbReference>
<evidence type="ECO:0000259" key="7">
    <source>
        <dbReference type="Pfam" id="PF01569"/>
    </source>
</evidence>
<evidence type="ECO:0000256" key="3">
    <source>
        <dbReference type="ARBA" id="ARBA00022801"/>
    </source>
</evidence>
<organism evidence="8 9">
    <name type="scientific">Lactarius akahatsu</name>
    <dbReference type="NCBI Taxonomy" id="416441"/>
    <lineage>
        <taxon>Eukaryota</taxon>
        <taxon>Fungi</taxon>
        <taxon>Dikarya</taxon>
        <taxon>Basidiomycota</taxon>
        <taxon>Agaricomycotina</taxon>
        <taxon>Agaricomycetes</taxon>
        <taxon>Russulales</taxon>
        <taxon>Russulaceae</taxon>
        <taxon>Lactarius</taxon>
    </lineage>
</organism>
<dbReference type="InterPro" id="IPR036938">
    <property type="entry name" value="PAP2/HPO_sf"/>
</dbReference>
<evidence type="ECO:0000256" key="4">
    <source>
        <dbReference type="ARBA" id="ARBA00022989"/>
    </source>
</evidence>
<evidence type="ECO:0000256" key="2">
    <source>
        <dbReference type="ARBA" id="ARBA00022692"/>
    </source>
</evidence>
<name>A0AAD4QHQ3_9AGAM</name>
<dbReference type="Proteomes" id="UP001201163">
    <property type="component" value="Unassembled WGS sequence"/>
</dbReference>
<feature type="transmembrane region" description="Helical" evidence="6">
    <location>
        <begin position="115"/>
        <end position="139"/>
    </location>
</feature>
<reference evidence="8" key="1">
    <citation type="submission" date="2022-01" db="EMBL/GenBank/DDBJ databases">
        <title>Comparative genomics reveals a dynamic genome evolution in the ectomycorrhizal milk-cap (Lactarius) mushrooms.</title>
        <authorList>
            <consortium name="DOE Joint Genome Institute"/>
            <person name="Lebreton A."/>
            <person name="Tang N."/>
            <person name="Kuo A."/>
            <person name="LaButti K."/>
            <person name="Drula E."/>
            <person name="Barry K."/>
            <person name="Clum A."/>
            <person name="Lipzen A."/>
            <person name="Mousain D."/>
            <person name="Ng V."/>
            <person name="Wang R."/>
            <person name="Wang X."/>
            <person name="Dai Y."/>
            <person name="Henrissat B."/>
            <person name="Grigoriev I.V."/>
            <person name="Guerin-Laguette A."/>
            <person name="Yu F."/>
            <person name="Martin F.M."/>
        </authorList>
    </citation>
    <scope>NUCLEOTIDE SEQUENCE</scope>
    <source>
        <strain evidence="8">QP</strain>
    </source>
</reference>
<dbReference type="AlphaFoldDB" id="A0AAD4QHQ3"/>
<keyword evidence="9" id="KW-1185">Reference proteome</keyword>
<comment type="subcellular location">
    <subcellularLocation>
        <location evidence="6">Endoplasmic reticulum membrane</location>
        <topology evidence="6">Multi-pass membrane protein</topology>
    </subcellularLocation>
    <subcellularLocation>
        <location evidence="1">Membrane</location>
        <topology evidence="1">Multi-pass membrane protein</topology>
    </subcellularLocation>
</comment>
<evidence type="ECO:0000313" key="9">
    <source>
        <dbReference type="Proteomes" id="UP001201163"/>
    </source>
</evidence>
<evidence type="ECO:0000256" key="1">
    <source>
        <dbReference type="ARBA" id="ARBA00004141"/>
    </source>
</evidence>
<evidence type="ECO:0000256" key="6">
    <source>
        <dbReference type="RuleBase" id="RU367078"/>
    </source>
</evidence>
<gene>
    <name evidence="8" type="ORF">EDB92DRAFT_1932384</name>
</gene>
<dbReference type="PANTHER" id="PTHR11247">
    <property type="entry name" value="PALMITOYL-PROTEIN THIOESTERASE/DOLICHYLDIPHOSPHATASE 1"/>
    <property type="match status" value="1"/>
</dbReference>